<feature type="domain" description="NodB homology" evidence="4">
    <location>
        <begin position="47"/>
        <end position="223"/>
    </location>
</feature>
<evidence type="ECO:0000259" key="4">
    <source>
        <dbReference type="PROSITE" id="PS51677"/>
    </source>
</evidence>
<dbReference type="PROSITE" id="PS51318">
    <property type="entry name" value="TAT"/>
    <property type="match status" value="1"/>
</dbReference>
<feature type="chain" id="PRO_5012082085" evidence="3">
    <location>
        <begin position="40"/>
        <end position="237"/>
    </location>
</feature>
<dbReference type="Gene3D" id="3.20.20.370">
    <property type="entry name" value="Glycoside hydrolase/deacetylase"/>
    <property type="match status" value="1"/>
</dbReference>
<dbReference type="InterPro" id="IPR050248">
    <property type="entry name" value="Polysacc_deacetylase_ArnD"/>
</dbReference>
<comment type="caution">
    <text evidence="5">The sequence shown here is derived from an EMBL/GenBank/DDBJ whole genome shotgun (WGS) entry which is preliminary data.</text>
</comment>
<evidence type="ECO:0000256" key="2">
    <source>
        <dbReference type="ARBA" id="ARBA00022801"/>
    </source>
</evidence>
<sequence length="237" mass="24883">MTENAPTPPPRPRRRGLSAAIAVGVAAATVFTVAAPSHAATAATCAGYVGLTFDDGPTPGNTPQLLNALKKAGVRATLFNVGEHAQANPALVDAEKAAGMWIGNHSWSHPHLTQLSTSQMTSEITRTQQILQKQTGTAPVLFRPPFGNTNSTLRSIEKKNGLTEVLWDISTGDYDGPPVSKIVEAARRLTNGQVILMHDHAANTVAAIPQIVADLTGRRLCAGMISPTTGRAVEPTS</sequence>
<feature type="signal peptide" evidence="3">
    <location>
        <begin position="1"/>
        <end position="39"/>
    </location>
</feature>
<accession>A0A229SLS1</accession>
<dbReference type="PROSITE" id="PS51677">
    <property type="entry name" value="NODB"/>
    <property type="match status" value="1"/>
</dbReference>
<proteinExistence type="predicted"/>
<dbReference type="GO" id="GO:0045493">
    <property type="term" value="P:xylan catabolic process"/>
    <property type="evidence" value="ECO:0007669"/>
    <property type="project" value="UniProtKB-KW"/>
</dbReference>
<evidence type="ECO:0000313" key="5">
    <source>
        <dbReference type="EMBL" id="OXM59803.1"/>
    </source>
</evidence>
<dbReference type="AlphaFoldDB" id="A0A229SLS1"/>
<keyword evidence="6" id="KW-1185">Reference proteome</keyword>
<protein>
    <submittedName>
        <fullName evidence="5">Xylanase deacetylase</fullName>
    </submittedName>
</protein>
<evidence type="ECO:0000313" key="6">
    <source>
        <dbReference type="Proteomes" id="UP000215199"/>
    </source>
</evidence>
<dbReference type="PANTHER" id="PTHR10587:SF133">
    <property type="entry name" value="CHITIN DEACETYLASE 1-RELATED"/>
    <property type="match status" value="1"/>
</dbReference>
<dbReference type="GO" id="GO:0016798">
    <property type="term" value="F:hydrolase activity, acting on glycosyl bonds"/>
    <property type="evidence" value="ECO:0007669"/>
    <property type="project" value="UniProtKB-KW"/>
</dbReference>
<keyword evidence="5" id="KW-0858">Xylan degradation</keyword>
<dbReference type="Pfam" id="PF01522">
    <property type="entry name" value="Polysacc_deac_1"/>
    <property type="match status" value="1"/>
</dbReference>
<keyword evidence="5" id="KW-0119">Carbohydrate metabolism</keyword>
<keyword evidence="5" id="KW-0326">Glycosidase</keyword>
<dbReference type="GO" id="GO:0016810">
    <property type="term" value="F:hydrolase activity, acting on carbon-nitrogen (but not peptide) bonds"/>
    <property type="evidence" value="ECO:0007669"/>
    <property type="project" value="InterPro"/>
</dbReference>
<dbReference type="GO" id="GO:0046872">
    <property type="term" value="F:metal ion binding"/>
    <property type="evidence" value="ECO:0007669"/>
    <property type="project" value="UniProtKB-KW"/>
</dbReference>
<dbReference type="EMBL" id="NMUL01000070">
    <property type="protein sequence ID" value="OXM59803.1"/>
    <property type="molecule type" value="Genomic_DNA"/>
</dbReference>
<dbReference type="PANTHER" id="PTHR10587">
    <property type="entry name" value="GLYCOSYL TRANSFERASE-RELATED"/>
    <property type="match status" value="1"/>
</dbReference>
<dbReference type="OrthoDB" id="3521160at2"/>
<name>A0A229SLS1_9PSEU</name>
<dbReference type="InterPro" id="IPR002509">
    <property type="entry name" value="NODB_dom"/>
</dbReference>
<organism evidence="5 6">
    <name type="scientific">Amycolatopsis vastitatis</name>
    <dbReference type="NCBI Taxonomy" id="1905142"/>
    <lineage>
        <taxon>Bacteria</taxon>
        <taxon>Bacillati</taxon>
        <taxon>Actinomycetota</taxon>
        <taxon>Actinomycetes</taxon>
        <taxon>Pseudonocardiales</taxon>
        <taxon>Pseudonocardiaceae</taxon>
        <taxon>Amycolatopsis</taxon>
    </lineage>
</organism>
<keyword evidence="1" id="KW-0479">Metal-binding</keyword>
<evidence type="ECO:0000256" key="3">
    <source>
        <dbReference type="SAM" id="SignalP"/>
    </source>
</evidence>
<dbReference type="RefSeq" id="WP_093953916.1">
    <property type="nucleotide sequence ID" value="NZ_NMUL01000070.1"/>
</dbReference>
<keyword evidence="3" id="KW-0732">Signal</keyword>
<gene>
    <name evidence="5" type="ORF">CF165_45815</name>
</gene>
<dbReference type="InterPro" id="IPR011330">
    <property type="entry name" value="Glyco_hydro/deAcase_b/a-brl"/>
</dbReference>
<dbReference type="GO" id="GO:0016020">
    <property type="term" value="C:membrane"/>
    <property type="evidence" value="ECO:0007669"/>
    <property type="project" value="TreeGrafter"/>
</dbReference>
<dbReference type="Proteomes" id="UP000215199">
    <property type="component" value="Unassembled WGS sequence"/>
</dbReference>
<keyword evidence="2 5" id="KW-0378">Hydrolase</keyword>
<evidence type="ECO:0000256" key="1">
    <source>
        <dbReference type="ARBA" id="ARBA00022723"/>
    </source>
</evidence>
<dbReference type="SUPFAM" id="SSF88713">
    <property type="entry name" value="Glycoside hydrolase/deacetylase"/>
    <property type="match status" value="1"/>
</dbReference>
<keyword evidence="5" id="KW-0624">Polysaccharide degradation</keyword>
<dbReference type="InterPro" id="IPR006311">
    <property type="entry name" value="TAT_signal"/>
</dbReference>
<reference evidence="6" key="1">
    <citation type="submission" date="2017-07" db="EMBL/GenBank/DDBJ databases">
        <title>Comparative genome mining reveals phylogenetic distribution patterns of secondary metabolites in Amycolatopsis.</title>
        <authorList>
            <person name="Adamek M."/>
            <person name="Alanjary M."/>
            <person name="Sales-Ortells H."/>
            <person name="Goodfellow M."/>
            <person name="Bull A.T."/>
            <person name="Kalinowski J."/>
            <person name="Ziemert N."/>
        </authorList>
    </citation>
    <scope>NUCLEOTIDE SEQUENCE [LARGE SCALE GENOMIC DNA]</scope>
    <source>
        <strain evidence="6">H5</strain>
    </source>
</reference>